<sequence>MSKSNADQVYVDFSSRLPVWRYFKKAVNNLTAQCQLCKAVLKTSFGSTKVYVHMMSIHKIDTKLNAGASTPEPDNVSLPSTSLASTRASSSVALSPINVEAQFSPEDGYSVLRGYEESFAAKGNNYKLPSSPNTIELIVMNYGMTLKMKMKEDLLKLKNEDYSVMKKVGRLIEPLLQLCYAHGVQLGITDVIYKKTVQSNPEEEFEDPELNTNRGGERSPRGFEFTCYCCTKLYIASRETQGASKTESPFKPVSTSLDRRDPEISGSRGIDVSNHVGSQFTISSRDCIPYERSHLVMKSPECINHHQTYGVIFTSHVDLVQVRGAKRVRIMCGNVTTVGISLSHDEVARRLRFRRKIAKTFHCEAFKCNTPRAAVQTPPSPSRWLPFYRFTRHGNFLPRAVKIWNDRRQGVFTINYDETIFKKKSVLLYECRQYTNDSPRVAGVRGRR</sequence>
<gene>
    <name evidence="2" type="ORF">EVAR_27153_1</name>
</gene>
<dbReference type="OrthoDB" id="6932032at2759"/>
<evidence type="ECO:0008006" key="4">
    <source>
        <dbReference type="Google" id="ProtNLM"/>
    </source>
</evidence>
<accession>A0A4C1W1Q1</accession>
<comment type="caution">
    <text evidence="2">The sequence shown here is derived from an EMBL/GenBank/DDBJ whole genome shotgun (WGS) entry which is preliminary data.</text>
</comment>
<protein>
    <recommendedName>
        <fullName evidence="4">BED-type domain-containing protein</fullName>
    </recommendedName>
</protein>
<proteinExistence type="predicted"/>
<name>A0A4C1W1Q1_EUMVA</name>
<dbReference type="Proteomes" id="UP000299102">
    <property type="component" value="Unassembled WGS sequence"/>
</dbReference>
<evidence type="ECO:0000256" key="1">
    <source>
        <dbReference type="SAM" id="MobiDB-lite"/>
    </source>
</evidence>
<dbReference type="SUPFAM" id="SSF57667">
    <property type="entry name" value="beta-beta-alpha zinc fingers"/>
    <property type="match status" value="1"/>
</dbReference>
<dbReference type="AlphaFoldDB" id="A0A4C1W1Q1"/>
<evidence type="ECO:0000313" key="2">
    <source>
        <dbReference type="EMBL" id="GBP43985.1"/>
    </source>
</evidence>
<evidence type="ECO:0000313" key="3">
    <source>
        <dbReference type="Proteomes" id="UP000299102"/>
    </source>
</evidence>
<dbReference type="EMBL" id="BGZK01000445">
    <property type="protein sequence ID" value="GBP43985.1"/>
    <property type="molecule type" value="Genomic_DNA"/>
</dbReference>
<feature type="region of interest" description="Disordered" evidence="1">
    <location>
        <begin position="199"/>
        <end position="218"/>
    </location>
</feature>
<keyword evidence="3" id="KW-1185">Reference proteome</keyword>
<feature type="region of interest" description="Disordered" evidence="1">
    <location>
        <begin position="244"/>
        <end position="268"/>
    </location>
</feature>
<organism evidence="2 3">
    <name type="scientific">Eumeta variegata</name>
    <name type="common">Bagworm moth</name>
    <name type="synonym">Eumeta japonica</name>
    <dbReference type="NCBI Taxonomy" id="151549"/>
    <lineage>
        <taxon>Eukaryota</taxon>
        <taxon>Metazoa</taxon>
        <taxon>Ecdysozoa</taxon>
        <taxon>Arthropoda</taxon>
        <taxon>Hexapoda</taxon>
        <taxon>Insecta</taxon>
        <taxon>Pterygota</taxon>
        <taxon>Neoptera</taxon>
        <taxon>Endopterygota</taxon>
        <taxon>Lepidoptera</taxon>
        <taxon>Glossata</taxon>
        <taxon>Ditrysia</taxon>
        <taxon>Tineoidea</taxon>
        <taxon>Psychidae</taxon>
        <taxon>Oiketicinae</taxon>
        <taxon>Eumeta</taxon>
    </lineage>
</organism>
<dbReference type="InterPro" id="IPR036236">
    <property type="entry name" value="Znf_C2H2_sf"/>
</dbReference>
<reference evidence="2 3" key="1">
    <citation type="journal article" date="2019" name="Commun. Biol.">
        <title>The bagworm genome reveals a unique fibroin gene that provides high tensile strength.</title>
        <authorList>
            <person name="Kono N."/>
            <person name="Nakamura H."/>
            <person name="Ohtoshi R."/>
            <person name="Tomita M."/>
            <person name="Numata K."/>
            <person name="Arakawa K."/>
        </authorList>
    </citation>
    <scope>NUCLEOTIDE SEQUENCE [LARGE SCALE GENOMIC DNA]</scope>
</reference>